<dbReference type="Pfam" id="PF11259">
    <property type="entry name" value="DUF3060"/>
    <property type="match status" value="1"/>
</dbReference>
<keyword evidence="3" id="KW-1185">Reference proteome</keyword>
<evidence type="ECO:0008006" key="4">
    <source>
        <dbReference type="Google" id="ProtNLM"/>
    </source>
</evidence>
<evidence type="ECO:0000313" key="2">
    <source>
        <dbReference type="EMBL" id="OGX89600.1"/>
    </source>
</evidence>
<evidence type="ECO:0000313" key="3">
    <source>
        <dbReference type="Proteomes" id="UP000176294"/>
    </source>
</evidence>
<dbReference type="OrthoDB" id="886965at2"/>
<dbReference type="RefSeq" id="WP_070724253.1">
    <property type="nucleotide sequence ID" value="NZ_MDZB01000011.1"/>
</dbReference>
<dbReference type="InterPro" id="IPR021417">
    <property type="entry name" value="DUF3060"/>
</dbReference>
<organism evidence="2 3">
    <name type="scientific">Hymenobacter lapidarius</name>
    <dbReference type="NCBI Taxonomy" id="1908237"/>
    <lineage>
        <taxon>Bacteria</taxon>
        <taxon>Pseudomonadati</taxon>
        <taxon>Bacteroidota</taxon>
        <taxon>Cytophagia</taxon>
        <taxon>Cytophagales</taxon>
        <taxon>Hymenobacteraceae</taxon>
        <taxon>Hymenobacter</taxon>
    </lineage>
</organism>
<dbReference type="Proteomes" id="UP000176294">
    <property type="component" value="Unassembled WGS sequence"/>
</dbReference>
<proteinExistence type="predicted"/>
<accession>A0A1G1TFF0</accession>
<dbReference type="EMBL" id="MDZB01000011">
    <property type="protein sequence ID" value="OGX89600.1"/>
    <property type="molecule type" value="Genomic_DNA"/>
</dbReference>
<dbReference type="AlphaFoldDB" id="A0A1G1TFF0"/>
<feature type="chain" id="PRO_5009579406" description="DUF3060 domain-containing protein" evidence="1">
    <location>
        <begin position="22"/>
        <end position="146"/>
    </location>
</feature>
<sequence>MSQKQLALLSLVVAAALSACSQPKEDAIVQTDADSQKIEVPGVSIETKGDASTVVTSDETEITITGNKSVQTRACTGQDVQMQGDDNQATFTGSCKELYVIGGRNTVTLENVEAIQVTGDDNTVRWRGTEPQVTNIGKGNTIAKAE</sequence>
<gene>
    <name evidence="2" type="ORF">BEN47_06875</name>
</gene>
<protein>
    <recommendedName>
        <fullName evidence="4">DUF3060 domain-containing protein</fullName>
    </recommendedName>
</protein>
<reference evidence="2 3" key="1">
    <citation type="submission" date="2016-08" db="EMBL/GenBank/DDBJ databases">
        <title>Hymenobacter coccineus sp. nov., Hymenobacter lapidarius sp. nov. and Hymenobacter glacialis sp. nov., isolated from Antarctic soil.</title>
        <authorList>
            <person name="Sedlacek I."/>
            <person name="Kralova S."/>
            <person name="Kyrova K."/>
            <person name="Maslanova I."/>
            <person name="Stankova E."/>
            <person name="Vrbovska V."/>
            <person name="Nemec M."/>
            <person name="Bartak M."/>
            <person name="Svec P."/>
            <person name="Busse H.-J."/>
            <person name="Pantucek R."/>
        </authorList>
    </citation>
    <scope>NUCLEOTIDE SEQUENCE [LARGE SCALE GENOMIC DNA]</scope>
    <source>
        <strain evidence="2 3">CCM 8643</strain>
    </source>
</reference>
<evidence type="ECO:0000256" key="1">
    <source>
        <dbReference type="SAM" id="SignalP"/>
    </source>
</evidence>
<dbReference type="PROSITE" id="PS51257">
    <property type="entry name" value="PROKAR_LIPOPROTEIN"/>
    <property type="match status" value="1"/>
</dbReference>
<feature type="signal peptide" evidence="1">
    <location>
        <begin position="1"/>
        <end position="21"/>
    </location>
</feature>
<comment type="caution">
    <text evidence="2">The sequence shown here is derived from an EMBL/GenBank/DDBJ whole genome shotgun (WGS) entry which is preliminary data.</text>
</comment>
<name>A0A1G1TFF0_9BACT</name>
<keyword evidence="1" id="KW-0732">Signal</keyword>